<evidence type="ECO:0000313" key="3">
    <source>
        <dbReference type="Proteomes" id="UP000019681"/>
    </source>
</evidence>
<dbReference type="OrthoDB" id="1934566at2"/>
<comment type="caution">
    <text evidence="2">The sequence shown here is derived from an EMBL/GenBank/DDBJ whole genome shotgun (WGS) entry which is preliminary data.</text>
</comment>
<name>A0A017RWP3_9CLOT</name>
<protein>
    <recommendedName>
        <fullName evidence="1">Flagellar hook-length control protein-like C-terminal domain-containing protein</fullName>
    </recommendedName>
</protein>
<dbReference type="RefSeq" id="WP_035379066.1">
    <property type="nucleotide sequence ID" value="NZ_AZQP01000013.1"/>
</dbReference>
<gene>
    <name evidence="2" type="ORF">Q428_06045</name>
</gene>
<sequence length="499" mass="56844">MEIKGIGLTEDFLAKFPTEKAENIEEFSQILIALFSNLNSTVVLSQENVVDGVELPEVSEEIHNLFLETSTNKIFNQEAFNYLHKENNNLKVVPDYNLLEMDLGEIESFIEESKKMLSANETLTVEKMNSLQQEIIKQLNEEESGFKVENLRGFTELLQNFKSIPFKEEESLQKNIEEGKVLLNGLKTKTIESATDGSTDEVKLQILKNIVQEEPNSKENVTNITTVNKLNEGHLLTEENLGEINNVNSNELKEQKESVQRLNKSLEVEVKVDEEAIKPNLFKLENKKNQQNNFMKLNSGLENNNLKTFNNVETSISDEPRIKAQLDSKSEDIIIINHNSAILNSSEPQSISSENTKLNNEVISRILDNQDIYEIITGKFKALKLPEINELRVKLKPKELGDLVVRVTLEKGQINGSITAEKREVAAILSSHVDNIKQELKNNNINLTNLSINANSEENKNNHQGRNFQQKNKQNKEKFIDIINEKIDENNKKEFSIIV</sequence>
<dbReference type="AlphaFoldDB" id="A0A017RWP3"/>
<evidence type="ECO:0000313" key="2">
    <source>
        <dbReference type="EMBL" id="EYE88829.1"/>
    </source>
</evidence>
<evidence type="ECO:0000259" key="1">
    <source>
        <dbReference type="Pfam" id="PF02120"/>
    </source>
</evidence>
<reference evidence="2 3" key="1">
    <citation type="journal article" date="2014" name="Genome Announc.">
        <title>Draft Genome Sequence of Fervidicella metallireducens Strain AeBT, an Iron-Reducing Thermoanaerobe from the Great Artesian Basin.</title>
        <authorList>
            <person name="Patel B.K."/>
        </authorList>
    </citation>
    <scope>NUCLEOTIDE SEQUENCE [LARGE SCALE GENOMIC DNA]</scope>
    <source>
        <strain evidence="2 3">AeB</strain>
    </source>
</reference>
<organism evidence="2 3">
    <name type="scientific">Fervidicella metallireducens AeB</name>
    <dbReference type="NCBI Taxonomy" id="1403537"/>
    <lineage>
        <taxon>Bacteria</taxon>
        <taxon>Bacillati</taxon>
        <taxon>Bacillota</taxon>
        <taxon>Clostridia</taxon>
        <taxon>Eubacteriales</taxon>
        <taxon>Clostridiaceae</taxon>
        <taxon>Fervidicella</taxon>
    </lineage>
</organism>
<dbReference type="CDD" id="cd17470">
    <property type="entry name" value="T3SS_Flik_C"/>
    <property type="match status" value="1"/>
</dbReference>
<dbReference type="Proteomes" id="UP000019681">
    <property type="component" value="Unassembled WGS sequence"/>
</dbReference>
<dbReference type="InterPro" id="IPR038610">
    <property type="entry name" value="FliK-like_C_sf"/>
</dbReference>
<keyword evidence="3" id="KW-1185">Reference proteome</keyword>
<feature type="domain" description="Flagellar hook-length control protein-like C-terminal" evidence="1">
    <location>
        <begin position="385"/>
        <end position="459"/>
    </location>
</feature>
<dbReference type="STRING" id="1403537.Q428_06045"/>
<accession>A0A017RWP3</accession>
<proteinExistence type="predicted"/>
<dbReference type="Pfam" id="PF02120">
    <property type="entry name" value="Flg_hook"/>
    <property type="match status" value="1"/>
</dbReference>
<dbReference type="Gene3D" id="3.30.750.140">
    <property type="match status" value="1"/>
</dbReference>
<dbReference type="InterPro" id="IPR021136">
    <property type="entry name" value="Flagellar_hook_control-like_C"/>
</dbReference>
<dbReference type="EMBL" id="AZQP01000013">
    <property type="protein sequence ID" value="EYE88829.1"/>
    <property type="molecule type" value="Genomic_DNA"/>
</dbReference>